<protein>
    <submittedName>
        <fullName evidence="8">Uncharacterized protein</fullName>
    </submittedName>
</protein>
<evidence type="ECO:0000313" key="9">
    <source>
        <dbReference type="Proteomes" id="UP000436088"/>
    </source>
</evidence>
<evidence type="ECO:0000256" key="2">
    <source>
        <dbReference type="ARBA" id="ARBA00022692"/>
    </source>
</evidence>
<proteinExistence type="inferred from homology"/>
<evidence type="ECO:0000256" key="7">
    <source>
        <dbReference type="SAM" id="Phobius"/>
    </source>
</evidence>
<feature type="transmembrane region" description="Helical" evidence="7">
    <location>
        <begin position="129"/>
        <end position="151"/>
    </location>
</feature>
<name>A0A6A3B0Q5_HIBSY</name>
<gene>
    <name evidence="8" type="ORF">F3Y22_tig00110332pilonHSYRG00288</name>
</gene>
<keyword evidence="2 7" id="KW-0812">Transmembrane</keyword>
<evidence type="ECO:0000256" key="5">
    <source>
        <dbReference type="ARBA" id="ARBA00023136"/>
    </source>
</evidence>
<accession>A0A6A3B0Q5</accession>
<keyword evidence="3" id="KW-0732">Signal</keyword>
<keyword evidence="9" id="KW-1185">Reference proteome</keyword>
<dbReference type="PANTHER" id="PTHR31769">
    <property type="entry name" value="OS07G0462200 PROTEIN-RELATED"/>
    <property type="match status" value="1"/>
</dbReference>
<feature type="transmembrane region" description="Helical" evidence="7">
    <location>
        <begin position="171"/>
        <end position="193"/>
    </location>
</feature>
<dbReference type="Pfam" id="PF06749">
    <property type="entry name" value="DUF1218"/>
    <property type="match status" value="1"/>
</dbReference>
<evidence type="ECO:0000256" key="3">
    <source>
        <dbReference type="ARBA" id="ARBA00022729"/>
    </source>
</evidence>
<sequence>MPKPVAVTHADLAPSRKTTELSSKTSVLFVVFTVICGLFCFVLCLIAEATRSQEKRVDDGEDMKYQCVYSGSGKTPLLCSGVAFVGHAAVMLVEHVYMLIAVSQSPPPSAGMVSWDLDSARFKTLTWQAAFVTTWVCFAVGEILLLIGVSVESGHLNKWWKPRDGCLILGKGLFCAAGVFTLITVFLVAGLYLTALHAQKMFQHHHHVRQQVLQTSVLYASPPGSPSHRLTTMAREDPVITELSNQPSPFSFSGDFEKQFSGV</sequence>
<evidence type="ECO:0000256" key="6">
    <source>
        <dbReference type="ARBA" id="ARBA00029467"/>
    </source>
</evidence>
<organism evidence="8 9">
    <name type="scientific">Hibiscus syriacus</name>
    <name type="common">Rose of Sharon</name>
    <dbReference type="NCBI Taxonomy" id="106335"/>
    <lineage>
        <taxon>Eukaryota</taxon>
        <taxon>Viridiplantae</taxon>
        <taxon>Streptophyta</taxon>
        <taxon>Embryophyta</taxon>
        <taxon>Tracheophyta</taxon>
        <taxon>Spermatophyta</taxon>
        <taxon>Magnoliopsida</taxon>
        <taxon>eudicotyledons</taxon>
        <taxon>Gunneridae</taxon>
        <taxon>Pentapetalae</taxon>
        <taxon>rosids</taxon>
        <taxon>malvids</taxon>
        <taxon>Malvales</taxon>
        <taxon>Malvaceae</taxon>
        <taxon>Malvoideae</taxon>
        <taxon>Hibiscus</taxon>
    </lineage>
</organism>
<comment type="similarity">
    <text evidence="6">Belongs to the DESIGUAL family.</text>
</comment>
<evidence type="ECO:0000256" key="1">
    <source>
        <dbReference type="ARBA" id="ARBA00004127"/>
    </source>
</evidence>
<dbReference type="Proteomes" id="UP000436088">
    <property type="component" value="Unassembled WGS sequence"/>
</dbReference>
<comment type="subcellular location">
    <subcellularLocation>
        <location evidence="1">Endomembrane system</location>
        <topology evidence="1">Multi-pass membrane protein</topology>
    </subcellularLocation>
</comment>
<dbReference type="InterPro" id="IPR052222">
    <property type="entry name" value="DESIGUAL"/>
</dbReference>
<feature type="transmembrane region" description="Helical" evidence="7">
    <location>
        <begin position="27"/>
        <end position="47"/>
    </location>
</feature>
<dbReference type="GO" id="GO:0012505">
    <property type="term" value="C:endomembrane system"/>
    <property type="evidence" value="ECO:0007669"/>
    <property type="project" value="UniProtKB-SubCell"/>
</dbReference>
<dbReference type="AlphaFoldDB" id="A0A6A3B0Q5"/>
<reference evidence="8" key="1">
    <citation type="submission" date="2019-09" db="EMBL/GenBank/DDBJ databases">
        <title>Draft genome information of white flower Hibiscus syriacus.</title>
        <authorList>
            <person name="Kim Y.-M."/>
        </authorList>
    </citation>
    <scope>NUCLEOTIDE SEQUENCE [LARGE SCALE GENOMIC DNA]</scope>
    <source>
        <strain evidence="8">YM2019G1</strain>
    </source>
</reference>
<dbReference type="EMBL" id="VEPZ02000937">
    <property type="protein sequence ID" value="KAE8708812.1"/>
    <property type="molecule type" value="Genomic_DNA"/>
</dbReference>
<keyword evidence="4 7" id="KW-1133">Transmembrane helix</keyword>
<dbReference type="InterPro" id="IPR009606">
    <property type="entry name" value="DEAL/Modifying_wall_lignin1/2"/>
</dbReference>
<evidence type="ECO:0000256" key="4">
    <source>
        <dbReference type="ARBA" id="ARBA00022989"/>
    </source>
</evidence>
<dbReference type="OrthoDB" id="1861835at2759"/>
<keyword evidence="5 7" id="KW-0472">Membrane</keyword>
<evidence type="ECO:0000313" key="8">
    <source>
        <dbReference type="EMBL" id="KAE8708812.1"/>
    </source>
</evidence>
<comment type="caution">
    <text evidence="8">The sequence shown here is derived from an EMBL/GenBank/DDBJ whole genome shotgun (WGS) entry which is preliminary data.</text>
</comment>